<reference evidence="4 5" key="1">
    <citation type="journal article" date="2015" name="Stand. Genomic Sci.">
        <title>Genomic Encyclopedia of Bacterial and Archaeal Type Strains, Phase III: the genomes of soil and plant-associated and newly described type strains.</title>
        <authorList>
            <person name="Whitman W.B."/>
            <person name="Woyke T."/>
            <person name="Klenk H.P."/>
            <person name="Zhou Y."/>
            <person name="Lilburn T.G."/>
            <person name="Beck B.J."/>
            <person name="De Vos P."/>
            <person name="Vandamme P."/>
            <person name="Eisen J.A."/>
            <person name="Garrity G."/>
            <person name="Hugenholtz P."/>
            <person name="Kyrpides N.C."/>
        </authorList>
    </citation>
    <scope>NUCLEOTIDE SEQUENCE [LARGE SCALE GENOMIC DNA]</scope>
    <source>
        <strain evidence="4 5">VKM Ac-2572</strain>
    </source>
</reference>
<accession>A0A4R2H1N3</accession>
<sequence>MPPTRVQRTTASNHRTTAGSQRGAVRGRRGRMSAQRGAVTAEVAIALPVLLTLLFLGIWLIGVVTANIRCIDAARDVARAVARGESPETAEEIGRRTAPANATITISRTDSDIHVTVTATPHRSAPLLAALPASPIAAESTVQSEPATEGTTP</sequence>
<evidence type="ECO:0000313" key="5">
    <source>
        <dbReference type="Proteomes" id="UP000294508"/>
    </source>
</evidence>
<proteinExistence type="predicted"/>
<dbReference type="NCBIfam" id="NF041390">
    <property type="entry name" value="TadE_Rv3655c"/>
    <property type="match status" value="1"/>
</dbReference>
<dbReference type="Pfam" id="PF07811">
    <property type="entry name" value="TadE"/>
    <property type="match status" value="1"/>
</dbReference>
<comment type="caution">
    <text evidence="4">The sequence shown here is derived from an EMBL/GenBank/DDBJ whole genome shotgun (WGS) entry which is preliminary data.</text>
</comment>
<organism evidence="4 5">
    <name type="scientific">Kribbella steppae</name>
    <dbReference type="NCBI Taxonomy" id="2512223"/>
    <lineage>
        <taxon>Bacteria</taxon>
        <taxon>Bacillati</taxon>
        <taxon>Actinomycetota</taxon>
        <taxon>Actinomycetes</taxon>
        <taxon>Propionibacteriales</taxon>
        <taxon>Kribbellaceae</taxon>
        <taxon>Kribbella</taxon>
    </lineage>
</organism>
<feature type="transmembrane region" description="Helical" evidence="2">
    <location>
        <begin position="38"/>
        <end position="61"/>
    </location>
</feature>
<dbReference type="InterPro" id="IPR049790">
    <property type="entry name" value="Rv3655c/TadE"/>
</dbReference>
<keyword evidence="2" id="KW-0472">Membrane</keyword>
<evidence type="ECO:0000259" key="3">
    <source>
        <dbReference type="Pfam" id="PF07811"/>
    </source>
</evidence>
<dbReference type="Proteomes" id="UP000294508">
    <property type="component" value="Unassembled WGS sequence"/>
</dbReference>
<dbReference type="AlphaFoldDB" id="A0A4R2H1N3"/>
<name>A0A4R2H1N3_9ACTN</name>
<protein>
    <submittedName>
        <fullName evidence="4">TadE-like protein</fullName>
    </submittedName>
</protein>
<evidence type="ECO:0000313" key="4">
    <source>
        <dbReference type="EMBL" id="TCO17688.1"/>
    </source>
</evidence>
<keyword evidence="2" id="KW-0812">Transmembrane</keyword>
<feature type="compositionally biased region" description="Polar residues" evidence="1">
    <location>
        <begin position="1"/>
        <end position="20"/>
    </location>
</feature>
<feature type="region of interest" description="Disordered" evidence="1">
    <location>
        <begin position="1"/>
        <end position="31"/>
    </location>
</feature>
<keyword evidence="5" id="KW-1185">Reference proteome</keyword>
<gene>
    <name evidence="4" type="ORF">EV652_117141</name>
</gene>
<feature type="domain" description="TadE-like" evidence="3">
    <location>
        <begin position="37"/>
        <end position="79"/>
    </location>
</feature>
<dbReference type="InterPro" id="IPR012495">
    <property type="entry name" value="TadE-like_dom"/>
</dbReference>
<evidence type="ECO:0000256" key="1">
    <source>
        <dbReference type="SAM" id="MobiDB-lite"/>
    </source>
</evidence>
<keyword evidence="2" id="KW-1133">Transmembrane helix</keyword>
<evidence type="ECO:0000256" key="2">
    <source>
        <dbReference type="SAM" id="Phobius"/>
    </source>
</evidence>
<dbReference type="EMBL" id="SLWN01000017">
    <property type="protein sequence ID" value="TCO17688.1"/>
    <property type="molecule type" value="Genomic_DNA"/>
</dbReference>